<dbReference type="AlphaFoldDB" id="A0A1B6HAX4"/>
<evidence type="ECO:0000256" key="2">
    <source>
        <dbReference type="ARBA" id="ARBA00022737"/>
    </source>
</evidence>
<dbReference type="EMBL" id="GECU01035860">
    <property type="protein sequence ID" value="JAS71846.1"/>
    <property type="molecule type" value="Transcribed_RNA"/>
</dbReference>
<keyword evidence="1" id="KW-0479">Metal-binding</keyword>
<sequence length="401" mass="45494">AMDPLICTKEEDVSMESDTNSATSAPASTSDFPVKKTMPAKSSEVSKPSNLKTFLLTHQDRSTLNTVFKGRPLKKRLTHIRGTGLRKNLKKESEFTVALSKKSPTLNSVNKIKRMSNKFLRKSQINCKILEDDEPPNKPVVAKSIKNKDAISLNTKQNKKYLQALQSDISDLVSSEDNTLKENVSLLSTLDEENLDSVVNKADLFFPIKCECCNTVFSSEDELTDHVQYKKCSKLESCNAVLEKTYGCLICKKEFHSPQSLQLHNKIVHTVAISIECKVCQEVFQTDKLLLSHKNRCHSVKEKLLEKSDFLCPKCGLVVKSRASLHRHNKRFHVDLPARVMCDICGKVFKSTGHLTSHKNFMHPTETDKVTCHICSKEFVCQVRFKKHMRTTHCKTRKYIC</sequence>
<organism evidence="8">
    <name type="scientific">Homalodisca liturata</name>
    <dbReference type="NCBI Taxonomy" id="320908"/>
    <lineage>
        <taxon>Eukaryota</taxon>
        <taxon>Metazoa</taxon>
        <taxon>Ecdysozoa</taxon>
        <taxon>Arthropoda</taxon>
        <taxon>Hexapoda</taxon>
        <taxon>Insecta</taxon>
        <taxon>Pterygota</taxon>
        <taxon>Neoptera</taxon>
        <taxon>Paraneoptera</taxon>
        <taxon>Hemiptera</taxon>
        <taxon>Auchenorrhyncha</taxon>
        <taxon>Membracoidea</taxon>
        <taxon>Cicadellidae</taxon>
        <taxon>Cicadellinae</taxon>
        <taxon>Proconiini</taxon>
        <taxon>Homalodisca</taxon>
    </lineage>
</organism>
<dbReference type="Gene3D" id="3.30.160.60">
    <property type="entry name" value="Classic Zinc Finger"/>
    <property type="match status" value="3"/>
</dbReference>
<feature type="region of interest" description="Disordered" evidence="6">
    <location>
        <begin position="1"/>
        <end position="45"/>
    </location>
</feature>
<proteinExistence type="predicted"/>
<dbReference type="Pfam" id="PF13912">
    <property type="entry name" value="zf-C2H2_6"/>
    <property type="match status" value="2"/>
</dbReference>
<dbReference type="SMART" id="SM00355">
    <property type="entry name" value="ZnF_C2H2"/>
    <property type="match status" value="6"/>
</dbReference>
<feature type="compositionally biased region" description="Low complexity" evidence="6">
    <location>
        <begin position="17"/>
        <end position="30"/>
    </location>
</feature>
<accession>A0A1B6HAX4</accession>
<dbReference type="InterPro" id="IPR036236">
    <property type="entry name" value="Znf_C2H2_sf"/>
</dbReference>
<gene>
    <name evidence="8" type="ORF">g.32373</name>
</gene>
<feature type="domain" description="C2H2-type" evidence="7">
    <location>
        <begin position="246"/>
        <end position="270"/>
    </location>
</feature>
<evidence type="ECO:0000313" key="8">
    <source>
        <dbReference type="EMBL" id="JAS71846.1"/>
    </source>
</evidence>
<dbReference type="SUPFAM" id="SSF57667">
    <property type="entry name" value="beta-beta-alpha zinc fingers"/>
    <property type="match status" value="2"/>
</dbReference>
<dbReference type="PROSITE" id="PS00028">
    <property type="entry name" value="ZINC_FINGER_C2H2_1"/>
    <property type="match status" value="5"/>
</dbReference>
<feature type="non-terminal residue" evidence="8">
    <location>
        <position position="1"/>
    </location>
</feature>
<feature type="non-terminal residue" evidence="8">
    <location>
        <position position="401"/>
    </location>
</feature>
<feature type="domain" description="C2H2-type" evidence="7">
    <location>
        <begin position="310"/>
        <end position="338"/>
    </location>
</feature>
<evidence type="ECO:0000256" key="5">
    <source>
        <dbReference type="PROSITE-ProRule" id="PRU00042"/>
    </source>
</evidence>
<dbReference type="GO" id="GO:0008270">
    <property type="term" value="F:zinc ion binding"/>
    <property type="evidence" value="ECO:0007669"/>
    <property type="project" value="UniProtKB-KW"/>
</dbReference>
<dbReference type="PANTHER" id="PTHR24379">
    <property type="entry name" value="KRAB AND ZINC FINGER DOMAIN-CONTAINING"/>
    <property type="match status" value="1"/>
</dbReference>
<protein>
    <recommendedName>
        <fullName evidence="7">C2H2-type domain-containing protein</fullName>
    </recommendedName>
</protein>
<keyword evidence="2" id="KW-0677">Repeat</keyword>
<keyword evidence="4" id="KW-0862">Zinc</keyword>
<dbReference type="PROSITE" id="PS50157">
    <property type="entry name" value="ZINC_FINGER_C2H2_2"/>
    <property type="match status" value="5"/>
</dbReference>
<evidence type="ECO:0000256" key="1">
    <source>
        <dbReference type="ARBA" id="ARBA00022723"/>
    </source>
</evidence>
<evidence type="ECO:0000259" key="7">
    <source>
        <dbReference type="PROSITE" id="PS50157"/>
    </source>
</evidence>
<dbReference type="PANTHER" id="PTHR24379:SF121">
    <property type="entry name" value="C2H2-TYPE DOMAIN-CONTAINING PROTEIN"/>
    <property type="match status" value="1"/>
</dbReference>
<feature type="domain" description="C2H2-type" evidence="7">
    <location>
        <begin position="275"/>
        <end position="303"/>
    </location>
</feature>
<feature type="domain" description="C2H2-type" evidence="7">
    <location>
        <begin position="370"/>
        <end position="398"/>
    </location>
</feature>
<dbReference type="Pfam" id="PF00096">
    <property type="entry name" value="zf-C2H2"/>
    <property type="match status" value="1"/>
</dbReference>
<evidence type="ECO:0000256" key="4">
    <source>
        <dbReference type="ARBA" id="ARBA00022833"/>
    </source>
</evidence>
<dbReference type="InterPro" id="IPR013087">
    <property type="entry name" value="Znf_C2H2_type"/>
</dbReference>
<reference evidence="8" key="1">
    <citation type="submission" date="2015-11" db="EMBL/GenBank/DDBJ databases">
        <title>De novo transcriptome assembly of four potential Pierce s Disease insect vectors from Arizona vineyards.</title>
        <authorList>
            <person name="Tassone E.E."/>
        </authorList>
    </citation>
    <scope>NUCLEOTIDE SEQUENCE</scope>
</reference>
<name>A0A1B6HAX4_9HEMI</name>
<evidence type="ECO:0000256" key="6">
    <source>
        <dbReference type="SAM" id="MobiDB-lite"/>
    </source>
</evidence>
<evidence type="ECO:0000256" key="3">
    <source>
        <dbReference type="ARBA" id="ARBA00022771"/>
    </source>
</evidence>
<feature type="domain" description="C2H2-type" evidence="7">
    <location>
        <begin position="340"/>
        <end position="368"/>
    </location>
</feature>
<keyword evidence="3 5" id="KW-0863">Zinc-finger</keyword>